<evidence type="ECO:0000313" key="1">
    <source>
        <dbReference type="EMBL" id="CRL06785.1"/>
    </source>
</evidence>
<organism evidence="1 2">
    <name type="scientific">Clunio marinus</name>
    <dbReference type="NCBI Taxonomy" id="568069"/>
    <lineage>
        <taxon>Eukaryota</taxon>
        <taxon>Metazoa</taxon>
        <taxon>Ecdysozoa</taxon>
        <taxon>Arthropoda</taxon>
        <taxon>Hexapoda</taxon>
        <taxon>Insecta</taxon>
        <taxon>Pterygota</taxon>
        <taxon>Neoptera</taxon>
        <taxon>Endopterygota</taxon>
        <taxon>Diptera</taxon>
        <taxon>Nematocera</taxon>
        <taxon>Chironomoidea</taxon>
        <taxon>Chironomidae</taxon>
        <taxon>Clunio</taxon>
    </lineage>
</organism>
<name>A0A1J1J7B3_9DIPT</name>
<proteinExistence type="predicted"/>
<evidence type="ECO:0000313" key="2">
    <source>
        <dbReference type="Proteomes" id="UP000183832"/>
    </source>
</evidence>
<dbReference type="Proteomes" id="UP000183832">
    <property type="component" value="Unassembled WGS sequence"/>
</dbReference>
<accession>A0A1J1J7B3</accession>
<protein>
    <submittedName>
        <fullName evidence="1">CLUMA_CG019840, isoform A</fullName>
    </submittedName>
</protein>
<dbReference type="AlphaFoldDB" id="A0A1J1J7B3"/>
<keyword evidence="2" id="KW-1185">Reference proteome</keyword>
<gene>
    <name evidence="1" type="ORF">CLUMA_CG019840</name>
</gene>
<dbReference type="EMBL" id="CVRI01000067">
    <property type="protein sequence ID" value="CRL06785.1"/>
    <property type="molecule type" value="Genomic_DNA"/>
</dbReference>
<reference evidence="1 2" key="1">
    <citation type="submission" date="2015-04" db="EMBL/GenBank/DDBJ databases">
        <authorList>
            <person name="Syromyatnikov M.Y."/>
            <person name="Popov V.N."/>
        </authorList>
    </citation>
    <scope>NUCLEOTIDE SEQUENCE [LARGE SCALE GENOMIC DNA]</scope>
</reference>
<sequence>MLNRMTETGNGRHKMQWDRMLGTLLIAVHIFAVLTASPSVDVSQWTKSYKLYAMMPVKLTQKKRNETKLEYSQRSGANVREEEKASIVEQIKCSRRLNEVLGN</sequence>